<feature type="chain" id="PRO_5038301179" description="DUF6318 domain-containing protein" evidence="2">
    <location>
        <begin position="19"/>
        <end position="190"/>
    </location>
</feature>
<dbReference type="EMBL" id="QKNV01000017">
    <property type="protein sequence ID" value="PZA22871.1"/>
    <property type="molecule type" value="Genomic_DNA"/>
</dbReference>
<comment type="caution">
    <text evidence="5">The sequence shown here is derived from an EMBL/GenBank/DDBJ whole genome shotgun (WGS) entry which is preliminary data.</text>
</comment>
<feature type="region of interest" description="Disordered" evidence="1">
    <location>
        <begin position="28"/>
        <end position="57"/>
    </location>
</feature>
<sequence length="190" mass="19925">MRLVRVAAGAVTVIAVLAGCSDGGTANETLPSVSSSAAETSESLPPLGPPDLPMPDEARKQTEAGALAAGKYFAQLTEYSYQSMDPSGLTNLSSECSYCRELAASISEDRTAGYRYEGGGITFRDAGQVVLSGSGAEVAFSLTQGSLQVIAEDGNTLADRSQPTYDVFTSFVMRWDEASEAWLITQVSNS</sequence>
<dbReference type="Pfam" id="PF19843">
    <property type="entry name" value="DUF6318"/>
    <property type="match status" value="1"/>
</dbReference>
<feature type="compositionally biased region" description="Low complexity" evidence="1">
    <location>
        <begin position="32"/>
        <end position="45"/>
    </location>
</feature>
<dbReference type="InterPro" id="IPR046281">
    <property type="entry name" value="DUF6318"/>
</dbReference>
<dbReference type="PROSITE" id="PS51257">
    <property type="entry name" value="PROKAR_LIPOPROTEIN"/>
    <property type="match status" value="1"/>
</dbReference>
<dbReference type="AlphaFoldDB" id="A0A323VE46"/>
<dbReference type="Proteomes" id="UP000247602">
    <property type="component" value="Unassembled WGS sequence"/>
</dbReference>
<feature type="signal peptide" evidence="2">
    <location>
        <begin position="1"/>
        <end position="18"/>
    </location>
</feature>
<accession>A0A323VE46</accession>
<gene>
    <name evidence="5" type="ORF">DMO24_02730</name>
    <name evidence="4" type="ORF">FHX36_002690</name>
</gene>
<keyword evidence="6" id="KW-1185">Reference proteome</keyword>
<evidence type="ECO:0000313" key="7">
    <source>
        <dbReference type="Proteomes" id="UP000580718"/>
    </source>
</evidence>
<evidence type="ECO:0000256" key="1">
    <source>
        <dbReference type="SAM" id="MobiDB-lite"/>
    </source>
</evidence>
<evidence type="ECO:0000259" key="3">
    <source>
        <dbReference type="Pfam" id="PF19843"/>
    </source>
</evidence>
<evidence type="ECO:0000256" key="2">
    <source>
        <dbReference type="SAM" id="SignalP"/>
    </source>
</evidence>
<dbReference type="OrthoDB" id="3748111at2"/>
<evidence type="ECO:0000313" key="5">
    <source>
        <dbReference type="EMBL" id="PZA22871.1"/>
    </source>
</evidence>
<organism evidence="5 6">
    <name type="scientific">Modestobacter versicolor</name>
    <dbReference type="NCBI Taxonomy" id="429133"/>
    <lineage>
        <taxon>Bacteria</taxon>
        <taxon>Bacillati</taxon>
        <taxon>Actinomycetota</taxon>
        <taxon>Actinomycetes</taxon>
        <taxon>Geodermatophilales</taxon>
        <taxon>Geodermatophilaceae</taxon>
        <taxon>Modestobacter</taxon>
    </lineage>
</organism>
<dbReference type="Proteomes" id="UP000580718">
    <property type="component" value="Unassembled WGS sequence"/>
</dbReference>
<feature type="domain" description="DUF6318" evidence="3">
    <location>
        <begin position="54"/>
        <end position="187"/>
    </location>
</feature>
<name>A0A323VE46_9ACTN</name>
<dbReference type="EMBL" id="JACIBU010000001">
    <property type="protein sequence ID" value="MBB3676955.1"/>
    <property type="molecule type" value="Genomic_DNA"/>
</dbReference>
<evidence type="ECO:0000313" key="6">
    <source>
        <dbReference type="Proteomes" id="UP000247602"/>
    </source>
</evidence>
<protein>
    <recommendedName>
        <fullName evidence="3">DUF6318 domain-containing protein</fullName>
    </recommendedName>
</protein>
<keyword evidence="2" id="KW-0732">Signal</keyword>
<reference evidence="4 7" key="2">
    <citation type="submission" date="2020-08" db="EMBL/GenBank/DDBJ databases">
        <title>Sequencing the genomes of 1000 actinobacteria strains.</title>
        <authorList>
            <person name="Klenk H.-P."/>
        </authorList>
    </citation>
    <scope>NUCLEOTIDE SEQUENCE [LARGE SCALE GENOMIC DNA]</scope>
    <source>
        <strain evidence="4 7">DSM 16678</strain>
    </source>
</reference>
<proteinExistence type="predicted"/>
<reference evidence="5 6" key="1">
    <citation type="submission" date="2018-06" db="EMBL/GenBank/DDBJ databases">
        <title>Draft genome sequence of Modestobacter versicolor CP153-2.</title>
        <authorList>
            <person name="Gundlapally S.R."/>
        </authorList>
    </citation>
    <scope>NUCLEOTIDE SEQUENCE [LARGE SCALE GENOMIC DNA]</scope>
    <source>
        <strain evidence="5 6">CP153-2</strain>
    </source>
</reference>
<evidence type="ECO:0000313" key="4">
    <source>
        <dbReference type="EMBL" id="MBB3676955.1"/>
    </source>
</evidence>
<dbReference type="RefSeq" id="WP_110550813.1">
    <property type="nucleotide sequence ID" value="NZ_JACIBU010000001.1"/>
</dbReference>